<dbReference type="RefSeq" id="YP_009304419.1">
    <property type="nucleotide sequence ID" value="NC_031270.1"/>
</dbReference>
<evidence type="ECO:0000313" key="3">
    <source>
        <dbReference type="Proteomes" id="UP000204249"/>
    </source>
</evidence>
<evidence type="ECO:0000313" key="2">
    <source>
        <dbReference type="EMBL" id="AJG39141.1"/>
    </source>
</evidence>
<dbReference type="GeneID" id="29126910"/>
<gene>
    <name evidence="2" type="primary">ORF3</name>
</gene>
<accession>A0A0B5KRJ4</accession>
<protein>
    <submittedName>
        <fullName evidence="2">ORF3</fullName>
    </submittedName>
</protein>
<dbReference type="Proteomes" id="UP000204249">
    <property type="component" value="Segment"/>
</dbReference>
<name>A0A0B5KRJ4_9MONO</name>
<organism evidence="2 3">
    <name type="scientific">Tacheng Tick Virus 6</name>
    <dbReference type="NCBI Taxonomy" id="1608088"/>
    <lineage>
        <taxon>Viruses</taxon>
        <taxon>Riboviria</taxon>
        <taxon>Orthornavirae</taxon>
        <taxon>Negarnaviricota</taxon>
        <taxon>Haploviricotina</taxon>
        <taxon>Monjiviricetes</taxon>
        <taxon>Mononegavirales</taxon>
        <taxon>Lispiviridae</taxon>
        <taxon>Ganiavirus</taxon>
        <taxon>Ganiavirus tachengense</taxon>
    </lineage>
</organism>
<proteinExistence type="predicted"/>
<sequence length="216" mass="24115">MCLSTAYARYQLRRSCDSFIFHLVVVVARSGEPSNKIPKESLKNLESGVSDARVMAAPYPLLIIKPDLRMLNPTSVAPFYPIGYSDLLMASPDNQVYIVDICAHTGMPQYVMHVSNVWFVHLLGVGCADAPPMGLQLGTFHPTHRLGRHITICSGGYEYTNNTYCQVGYDKFIQELRIKEQARVKRENLGGENLPEDGLGPLFETDEDQQPPPKSQ</sequence>
<keyword evidence="3" id="KW-1185">Reference proteome</keyword>
<dbReference type="EMBL" id="KM817641">
    <property type="protein sequence ID" value="AJG39141.1"/>
    <property type="molecule type" value="Viral_cRNA"/>
</dbReference>
<evidence type="ECO:0000256" key="1">
    <source>
        <dbReference type="SAM" id="MobiDB-lite"/>
    </source>
</evidence>
<reference evidence="2 3" key="1">
    <citation type="journal article" date="2015" name="Elife">
        <title>Unprecedented genomic diversity of RNA viruses in arthropods reveals the ancestry of negative-sense RNA viruses.</title>
        <authorList>
            <person name="Li C.X."/>
            <person name="Shi M."/>
            <person name="Tian J.H."/>
            <person name="Lin X.D."/>
            <person name="Kang Y.J."/>
            <person name="Chen L.J."/>
            <person name="Qin X.C."/>
            <person name="Xu J."/>
            <person name="Holmes E.C."/>
            <person name="Zhang Y.Z."/>
        </authorList>
    </citation>
    <scope>NUCLEOTIDE SEQUENCE [LARGE SCALE GENOMIC DNA]</scope>
    <source>
        <strain evidence="2 3">TCRP-2</strain>
    </source>
</reference>
<dbReference type="KEGG" id="vg:29126910"/>
<feature type="region of interest" description="Disordered" evidence="1">
    <location>
        <begin position="186"/>
        <end position="216"/>
    </location>
</feature>